<organism evidence="1 2">
    <name type="scientific">Sphaerobolus stellatus (strain SS14)</name>
    <dbReference type="NCBI Taxonomy" id="990650"/>
    <lineage>
        <taxon>Eukaryota</taxon>
        <taxon>Fungi</taxon>
        <taxon>Dikarya</taxon>
        <taxon>Basidiomycota</taxon>
        <taxon>Agaricomycotina</taxon>
        <taxon>Agaricomycetes</taxon>
        <taxon>Phallomycetidae</taxon>
        <taxon>Geastrales</taxon>
        <taxon>Sphaerobolaceae</taxon>
        <taxon>Sphaerobolus</taxon>
    </lineage>
</organism>
<sequence>MHFSLGRMYTNSVVATLNARQHLRNMMLSGGTGIAIPNQREQHGFSFTTPSVNGSTTRGTAGNFDFDTKETINIYATNVYSEAGSKPRTISEEEENMELQILPPIGKAV</sequence>
<dbReference type="AlphaFoldDB" id="A0A0C9VG81"/>
<evidence type="ECO:0000313" key="1">
    <source>
        <dbReference type="EMBL" id="KIJ36620.1"/>
    </source>
</evidence>
<dbReference type="EMBL" id="KN837176">
    <property type="protein sequence ID" value="KIJ36620.1"/>
    <property type="molecule type" value="Genomic_DNA"/>
</dbReference>
<keyword evidence="2" id="KW-1185">Reference proteome</keyword>
<proteinExistence type="predicted"/>
<accession>A0A0C9VG81</accession>
<reference evidence="1 2" key="1">
    <citation type="submission" date="2014-06" db="EMBL/GenBank/DDBJ databases">
        <title>Evolutionary Origins and Diversification of the Mycorrhizal Mutualists.</title>
        <authorList>
            <consortium name="DOE Joint Genome Institute"/>
            <consortium name="Mycorrhizal Genomics Consortium"/>
            <person name="Kohler A."/>
            <person name="Kuo A."/>
            <person name="Nagy L.G."/>
            <person name="Floudas D."/>
            <person name="Copeland A."/>
            <person name="Barry K.W."/>
            <person name="Cichocki N."/>
            <person name="Veneault-Fourrey C."/>
            <person name="LaButti K."/>
            <person name="Lindquist E.A."/>
            <person name="Lipzen A."/>
            <person name="Lundell T."/>
            <person name="Morin E."/>
            <person name="Murat C."/>
            <person name="Riley R."/>
            <person name="Ohm R."/>
            <person name="Sun H."/>
            <person name="Tunlid A."/>
            <person name="Henrissat B."/>
            <person name="Grigoriev I.V."/>
            <person name="Hibbett D.S."/>
            <person name="Martin F."/>
        </authorList>
    </citation>
    <scope>NUCLEOTIDE SEQUENCE [LARGE SCALE GENOMIC DNA]</scope>
    <source>
        <strain evidence="1 2">SS14</strain>
    </source>
</reference>
<dbReference type="Proteomes" id="UP000054279">
    <property type="component" value="Unassembled WGS sequence"/>
</dbReference>
<gene>
    <name evidence="1" type="ORF">M422DRAFT_260968</name>
</gene>
<name>A0A0C9VG81_SPHS4</name>
<evidence type="ECO:0000313" key="2">
    <source>
        <dbReference type="Proteomes" id="UP000054279"/>
    </source>
</evidence>
<protein>
    <submittedName>
        <fullName evidence="1">Uncharacterized protein</fullName>
    </submittedName>
</protein>
<dbReference type="HOGENOM" id="CLU_2185599_0_0_1"/>
<dbReference type="OrthoDB" id="3064348at2759"/>